<gene>
    <name evidence="1" type="ORF">NQ314_014658</name>
</gene>
<keyword evidence="2" id="KW-1185">Reference proteome</keyword>
<comment type="caution">
    <text evidence="1">The sequence shown here is derived from an EMBL/GenBank/DDBJ whole genome shotgun (WGS) entry which is preliminary data.</text>
</comment>
<evidence type="ECO:0000313" key="2">
    <source>
        <dbReference type="Proteomes" id="UP001162156"/>
    </source>
</evidence>
<proteinExistence type="predicted"/>
<reference evidence="1" key="1">
    <citation type="journal article" date="2023" name="Insect Mol. Biol.">
        <title>Genome sequencing provides insights into the evolution of gene families encoding plant cell wall-degrading enzymes in longhorned beetles.</title>
        <authorList>
            <person name="Shin N.R."/>
            <person name="Okamura Y."/>
            <person name="Kirsch R."/>
            <person name="Pauchet Y."/>
        </authorList>
    </citation>
    <scope>NUCLEOTIDE SEQUENCE</scope>
    <source>
        <strain evidence="1">RBIC_L_NR</strain>
    </source>
</reference>
<evidence type="ECO:0000313" key="1">
    <source>
        <dbReference type="EMBL" id="KAJ8932444.1"/>
    </source>
</evidence>
<organism evidence="1 2">
    <name type="scientific">Rhamnusium bicolor</name>
    <dbReference type="NCBI Taxonomy" id="1586634"/>
    <lineage>
        <taxon>Eukaryota</taxon>
        <taxon>Metazoa</taxon>
        <taxon>Ecdysozoa</taxon>
        <taxon>Arthropoda</taxon>
        <taxon>Hexapoda</taxon>
        <taxon>Insecta</taxon>
        <taxon>Pterygota</taxon>
        <taxon>Neoptera</taxon>
        <taxon>Endopterygota</taxon>
        <taxon>Coleoptera</taxon>
        <taxon>Polyphaga</taxon>
        <taxon>Cucujiformia</taxon>
        <taxon>Chrysomeloidea</taxon>
        <taxon>Cerambycidae</taxon>
        <taxon>Lepturinae</taxon>
        <taxon>Rhagiini</taxon>
        <taxon>Rhamnusium</taxon>
    </lineage>
</organism>
<dbReference type="Proteomes" id="UP001162156">
    <property type="component" value="Unassembled WGS sequence"/>
</dbReference>
<protein>
    <submittedName>
        <fullName evidence="1">Uncharacterized protein</fullName>
    </submittedName>
</protein>
<name>A0AAV8X157_9CUCU</name>
<accession>A0AAV8X157</accession>
<dbReference type="EMBL" id="JANEYF010004047">
    <property type="protein sequence ID" value="KAJ8932444.1"/>
    <property type="molecule type" value="Genomic_DNA"/>
</dbReference>
<dbReference type="AlphaFoldDB" id="A0AAV8X157"/>
<sequence>MKHGERLFCDEKIHRDIAHLLLQLSESDSSEIKVIDQIKIKTNEILDQLNVLAICKTENKKMVSITDLKAKKYSPPLENFLFNLGVAENIMML</sequence>